<dbReference type="AlphaFoldDB" id="A0AAW0CF57"/>
<dbReference type="InterPro" id="IPR029063">
    <property type="entry name" value="SAM-dependent_MTases_sf"/>
</dbReference>
<proteinExistence type="predicted"/>
<dbReference type="PANTHER" id="PTHR43861">
    <property type="entry name" value="TRANS-ACONITATE 2-METHYLTRANSFERASE-RELATED"/>
    <property type="match status" value="1"/>
</dbReference>
<dbReference type="InterPro" id="IPR041698">
    <property type="entry name" value="Methyltransf_25"/>
</dbReference>
<dbReference type="SUPFAM" id="SSF53335">
    <property type="entry name" value="S-adenosyl-L-methionine-dependent methyltransferases"/>
    <property type="match status" value="1"/>
</dbReference>
<dbReference type="Proteomes" id="UP001383192">
    <property type="component" value="Unassembled WGS sequence"/>
</dbReference>
<evidence type="ECO:0000259" key="2">
    <source>
        <dbReference type="Pfam" id="PF13649"/>
    </source>
</evidence>
<name>A0AAW0CF57_9AGAR</name>
<gene>
    <name evidence="3" type="ORF">VNI00_011035</name>
</gene>
<dbReference type="GO" id="GO:0016740">
    <property type="term" value="F:transferase activity"/>
    <property type="evidence" value="ECO:0007669"/>
    <property type="project" value="UniProtKB-KW"/>
</dbReference>
<evidence type="ECO:0000256" key="1">
    <source>
        <dbReference type="ARBA" id="ARBA00022679"/>
    </source>
</evidence>
<protein>
    <recommendedName>
        <fullName evidence="2">Methyltransferase domain-containing protein</fullName>
    </recommendedName>
</protein>
<evidence type="ECO:0000313" key="3">
    <source>
        <dbReference type="EMBL" id="KAK7037543.1"/>
    </source>
</evidence>
<comment type="caution">
    <text evidence="3">The sequence shown here is derived from an EMBL/GenBank/DDBJ whole genome shotgun (WGS) entry which is preliminary data.</text>
</comment>
<keyword evidence="1" id="KW-0808">Transferase</keyword>
<dbReference type="PANTHER" id="PTHR43861:SF3">
    <property type="entry name" value="PUTATIVE (AFU_ORTHOLOGUE AFUA_2G14390)-RELATED"/>
    <property type="match status" value="1"/>
</dbReference>
<sequence length="223" mass="25159">MTSNPLDANSQHFTSEVAERYDEHHLHAEMAKRIGRSLLKAYTFDDEATTVLDYACGTGLNSREIIPHVKSVIGVDISQSMVDKYNERANNQGMEPDEMKAICADLKGETGELDNAKFDMAMCCMSYHHFEDPKAITSKLGYFLKPGGYLFVADVESTEDHEEILPSQDHHVVAHTRGFTKEEMQSFFLASGLESFEFKTVTKARKDGREVNIFLARAIKPER</sequence>
<keyword evidence="4" id="KW-1185">Reference proteome</keyword>
<evidence type="ECO:0000313" key="4">
    <source>
        <dbReference type="Proteomes" id="UP001383192"/>
    </source>
</evidence>
<dbReference type="Pfam" id="PF13649">
    <property type="entry name" value="Methyltransf_25"/>
    <property type="match status" value="1"/>
</dbReference>
<dbReference type="EMBL" id="JAYKXP010000046">
    <property type="protein sequence ID" value="KAK7037543.1"/>
    <property type="molecule type" value="Genomic_DNA"/>
</dbReference>
<organism evidence="3 4">
    <name type="scientific">Paramarasmius palmivorus</name>
    <dbReference type="NCBI Taxonomy" id="297713"/>
    <lineage>
        <taxon>Eukaryota</taxon>
        <taxon>Fungi</taxon>
        <taxon>Dikarya</taxon>
        <taxon>Basidiomycota</taxon>
        <taxon>Agaricomycotina</taxon>
        <taxon>Agaricomycetes</taxon>
        <taxon>Agaricomycetidae</taxon>
        <taxon>Agaricales</taxon>
        <taxon>Marasmiineae</taxon>
        <taxon>Marasmiaceae</taxon>
        <taxon>Paramarasmius</taxon>
    </lineage>
</organism>
<dbReference type="Gene3D" id="3.40.50.150">
    <property type="entry name" value="Vaccinia Virus protein VP39"/>
    <property type="match status" value="1"/>
</dbReference>
<dbReference type="CDD" id="cd02440">
    <property type="entry name" value="AdoMet_MTases"/>
    <property type="match status" value="1"/>
</dbReference>
<accession>A0AAW0CF57</accession>
<feature type="domain" description="Methyltransferase" evidence="2">
    <location>
        <begin position="51"/>
        <end position="148"/>
    </location>
</feature>
<reference evidence="3 4" key="1">
    <citation type="submission" date="2024-01" db="EMBL/GenBank/DDBJ databases">
        <title>A draft genome for a cacao thread blight-causing isolate of Paramarasmius palmivorus.</title>
        <authorList>
            <person name="Baruah I.K."/>
            <person name="Bukari Y."/>
            <person name="Amoako-Attah I."/>
            <person name="Meinhardt L.W."/>
            <person name="Bailey B.A."/>
            <person name="Cohen S.P."/>
        </authorList>
    </citation>
    <scope>NUCLEOTIDE SEQUENCE [LARGE SCALE GENOMIC DNA]</scope>
    <source>
        <strain evidence="3 4">GH-12</strain>
    </source>
</reference>